<dbReference type="GO" id="GO:0008936">
    <property type="term" value="F:nicotinamidase activity"/>
    <property type="evidence" value="ECO:0007669"/>
    <property type="project" value="UniProtKB-EC"/>
</dbReference>
<organism evidence="9 10">
    <name type="scientific">Syntrophorhabdus aromaticivorans</name>
    <dbReference type="NCBI Taxonomy" id="328301"/>
    <lineage>
        <taxon>Bacteria</taxon>
        <taxon>Pseudomonadati</taxon>
        <taxon>Thermodesulfobacteriota</taxon>
        <taxon>Syntrophorhabdia</taxon>
        <taxon>Syntrophorhabdales</taxon>
        <taxon>Syntrophorhabdaceae</taxon>
        <taxon>Syntrophorhabdus</taxon>
    </lineage>
</organism>
<feature type="domain" description="Isochorismatase-like" evidence="8">
    <location>
        <begin position="33"/>
        <end position="226"/>
    </location>
</feature>
<dbReference type="Pfam" id="PF00857">
    <property type="entry name" value="Isochorismatase"/>
    <property type="match status" value="1"/>
</dbReference>
<proteinExistence type="inferred from homology"/>
<sequence>MRRSILFSRAILLGVFLYAFPVFTVIAQEKIGVIVVDVQGDFTTWKKGALAVPGTDQAFIRKLESATALLARNGFTIYATQDWHPADHISFAVNHPGKVPFDIIEIGSRTQTLWPPHCVQGTERAKVLLDNNMFLAIVKKGQNTQFDGYSGFQDDGGARTEMHAILGAAGIRKLIIYGIATDHSVKATAIDAVIRGYKVAVIEGLSKGITPEATAKALQEMRAKGVLLLKEIDMTRIAAM</sequence>
<keyword evidence="2" id="KW-0662">Pyridine nucleotide biosynthesis</keyword>
<evidence type="ECO:0000256" key="6">
    <source>
        <dbReference type="ARBA" id="ARBA00039017"/>
    </source>
</evidence>
<dbReference type="InterPro" id="IPR000868">
    <property type="entry name" value="Isochorismatase-like_dom"/>
</dbReference>
<keyword evidence="4" id="KW-0378">Hydrolase</keyword>
<evidence type="ECO:0000256" key="5">
    <source>
        <dbReference type="ARBA" id="ARBA00037900"/>
    </source>
</evidence>
<dbReference type="InterPro" id="IPR052347">
    <property type="entry name" value="Isochorismatase_Nicotinamidase"/>
</dbReference>
<evidence type="ECO:0000256" key="1">
    <source>
        <dbReference type="ARBA" id="ARBA00006336"/>
    </source>
</evidence>
<dbReference type="PANTHER" id="PTHR11080">
    <property type="entry name" value="PYRAZINAMIDASE/NICOTINAMIDASE"/>
    <property type="match status" value="1"/>
</dbReference>
<dbReference type="SUPFAM" id="SSF52499">
    <property type="entry name" value="Isochorismatase-like hydrolases"/>
    <property type="match status" value="1"/>
</dbReference>
<dbReference type="Gene3D" id="3.40.50.850">
    <property type="entry name" value="Isochorismatase-like"/>
    <property type="match status" value="1"/>
</dbReference>
<dbReference type="GO" id="GO:0046872">
    <property type="term" value="F:metal ion binding"/>
    <property type="evidence" value="ECO:0007669"/>
    <property type="project" value="UniProtKB-KW"/>
</dbReference>
<evidence type="ECO:0000256" key="2">
    <source>
        <dbReference type="ARBA" id="ARBA00022642"/>
    </source>
</evidence>
<comment type="similarity">
    <text evidence="1">Belongs to the isochorismatase family.</text>
</comment>
<name>A0A971M6Q6_9BACT</name>
<comment type="caution">
    <text evidence="9">The sequence shown here is derived from an EMBL/GenBank/DDBJ whole genome shotgun (WGS) entry which is preliminary data.</text>
</comment>
<evidence type="ECO:0000313" key="9">
    <source>
        <dbReference type="EMBL" id="NLW36910.1"/>
    </source>
</evidence>
<dbReference type="AlphaFoldDB" id="A0A971M6Q6"/>
<comment type="pathway">
    <text evidence="5">Cofactor biosynthesis; nicotinate biosynthesis; nicotinate from nicotinamide: step 1/1.</text>
</comment>
<dbReference type="EC" id="3.5.1.19" evidence="6"/>
<keyword evidence="3" id="KW-0479">Metal-binding</keyword>
<dbReference type="GO" id="GO:0019363">
    <property type="term" value="P:pyridine nucleotide biosynthetic process"/>
    <property type="evidence" value="ECO:0007669"/>
    <property type="project" value="UniProtKB-KW"/>
</dbReference>
<evidence type="ECO:0000256" key="4">
    <source>
        <dbReference type="ARBA" id="ARBA00022801"/>
    </source>
</evidence>
<accession>A0A971M6Q6</accession>
<protein>
    <recommendedName>
        <fullName evidence="6">nicotinamidase</fullName>
        <ecNumber evidence="6">3.5.1.19</ecNumber>
    </recommendedName>
    <alternativeName>
        <fullName evidence="7">Nicotinamide deamidase</fullName>
    </alternativeName>
</protein>
<gene>
    <name evidence="9" type="ORF">GXY80_15765</name>
</gene>
<evidence type="ECO:0000256" key="7">
    <source>
        <dbReference type="ARBA" id="ARBA00043224"/>
    </source>
</evidence>
<evidence type="ECO:0000256" key="3">
    <source>
        <dbReference type="ARBA" id="ARBA00022723"/>
    </source>
</evidence>
<dbReference type="PANTHER" id="PTHR11080:SF2">
    <property type="entry name" value="LD05707P"/>
    <property type="match status" value="1"/>
</dbReference>
<evidence type="ECO:0000313" key="10">
    <source>
        <dbReference type="Proteomes" id="UP000777265"/>
    </source>
</evidence>
<evidence type="ECO:0000259" key="8">
    <source>
        <dbReference type="Pfam" id="PF00857"/>
    </source>
</evidence>
<dbReference type="EMBL" id="JAAYEE010000320">
    <property type="protein sequence ID" value="NLW36910.1"/>
    <property type="molecule type" value="Genomic_DNA"/>
</dbReference>
<reference evidence="9" key="1">
    <citation type="journal article" date="2020" name="Biotechnol. Biofuels">
        <title>New insights from the biogas microbiome by comprehensive genome-resolved metagenomics of nearly 1600 species originating from multiple anaerobic digesters.</title>
        <authorList>
            <person name="Campanaro S."/>
            <person name="Treu L."/>
            <person name="Rodriguez-R L.M."/>
            <person name="Kovalovszki A."/>
            <person name="Ziels R.M."/>
            <person name="Maus I."/>
            <person name="Zhu X."/>
            <person name="Kougias P.G."/>
            <person name="Basile A."/>
            <person name="Luo G."/>
            <person name="Schluter A."/>
            <person name="Konstantinidis K.T."/>
            <person name="Angelidaki I."/>
        </authorList>
    </citation>
    <scope>NUCLEOTIDE SEQUENCE</scope>
    <source>
        <strain evidence="9">AS06rmzACSIP_7</strain>
    </source>
</reference>
<reference evidence="9" key="2">
    <citation type="submission" date="2020-01" db="EMBL/GenBank/DDBJ databases">
        <authorList>
            <person name="Campanaro S."/>
        </authorList>
    </citation>
    <scope>NUCLEOTIDE SEQUENCE</scope>
    <source>
        <strain evidence="9">AS06rmzACSIP_7</strain>
    </source>
</reference>
<dbReference type="Proteomes" id="UP000777265">
    <property type="component" value="Unassembled WGS sequence"/>
</dbReference>
<dbReference type="InterPro" id="IPR036380">
    <property type="entry name" value="Isochorismatase-like_sf"/>
</dbReference>